<protein>
    <recommendedName>
        <fullName evidence="2">SH3b domain-containing protein</fullName>
    </recommendedName>
</protein>
<proteinExistence type="predicted"/>
<feature type="compositionally biased region" description="Basic and acidic residues" evidence="1">
    <location>
        <begin position="331"/>
        <end position="345"/>
    </location>
</feature>
<dbReference type="Gene3D" id="2.30.30.40">
    <property type="entry name" value="SH3 Domains"/>
    <property type="match status" value="1"/>
</dbReference>
<reference evidence="4" key="1">
    <citation type="submission" date="2017-09" db="EMBL/GenBank/DDBJ databases">
        <title>Depth-based differentiation of microbial function through sediment-hosted aquifers and enrichment of novel symbionts in the deep terrestrial subsurface.</title>
        <authorList>
            <person name="Probst A.J."/>
            <person name="Ladd B."/>
            <person name="Jarett J.K."/>
            <person name="Geller-Mcgrath D.E."/>
            <person name="Sieber C.M.K."/>
            <person name="Emerson J.B."/>
            <person name="Anantharaman K."/>
            <person name="Thomas B.C."/>
            <person name="Malmstrom R."/>
            <person name="Stieglmeier M."/>
            <person name="Klingl A."/>
            <person name="Woyke T."/>
            <person name="Ryan C.M."/>
            <person name="Banfield J.F."/>
        </authorList>
    </citation>
    <scope>NUCLEOTIDE SEQUENCE [LARGE SCALE GENOMIC DNA]</scope>
</reference>
<sequence>MVENLDKKALNMKKLLLSLTILLIGMPTICWGNGACTTAMPFLKMGMGVRASAMGKAFCAVANDDSAVHYNPAGLGQIESGQMSLEYTKWLEDVSYTGVSGVYHGFGGFANMLLTNEIQTTTEAQPQGTGKTFREMDGIFGVSGGISLTNHISVGGTGKVYSQEIGNENAKGFAGDIGFLCKTKQMGLGLVVQNIGTKMRFIDRKFALPTTIRTGLAWTGSWLTISGEMANILPEKKTVACVGLEGWLANVIALRCGYDSEDGHGPTAGFGVRLKNVKIDYAFVSYEKFEAIHRLSVSVKFSSRNVPESLNAVVTERIPEQTRIAPVAEETTQRRDQQLDSDKKAAPQAPCSYDQWLADIKEKEKVRQKQSSVLATATVATMPSIPAALRTGTSSVPTLQPAAGQPTKQVKTITITNDNAPIFSGPGTKYSVITTVPEGVELILVDDSKQWYYQVKLPDGRLGWISYVNCQK</sequence>
<dbReference type="PROSITE" id="PS51781">
    <property type="entry name" value="SH3B"/>
    <property type="match status" value="1"/>
</dbReference>
<dbReference type="InterPro" id="IPR003646">
    <property type="entry name" value="SH3-like_bac-type"/>
</dbReference>
<dbReference type="Pfam" id="PF08239">
    <property type="entry name" value="SH3_3"/>
    <property type="match status" value="1"/>
</dbReference>
<dbReference type="Proteomes" id="UP000231028">
    <property type="component" value="Unassembled WGS sequence"/>
</dbReference>
<dbReference type="EMBL" id="PFKI01000277">
    <property type="protein sequence ID" value="PIY18648.1"/>
    <property type="molecule type" value="Genomic_DNA"/>
</dbReference>
<organism evidence="3 4">
    <name type="scientific">Candidatus Desantisbacteria bacterium CG_4_10_14_3_um_filter_40_18</name>
    <dbReference type="NCBI Taxonomy" id="1974544"/>
    <lineage>
        <taxon>Bacteria</taxon>
        <taxon>Candidatus Desantisiibacteriota</taxon>
    </lineage>
</organism>
<dbReference type="NCBIfam" id="NF033709">
    <property type="entry name" value="PorV_fam"/>
    <property type="match status" value="1"/>
</dbReference>
<evidence type="ECO:0000256" key="1">
    <source>
        <dbReference type="SAM" id="MobiDB-lite"/>
    </source>
</evidence>
<feature type="domain" description="SH3b" evidence="2">
    <location>
        <begin position="408"/>
        <end position="472"/>
    </location>
</feature>
<comment type="caution">
    <text evidence="3">The sequence shown here is derived from an EMBL/GenBank/DDBJ whole genome shotgun (WGS) entry which is preliminary data.</text>
</comment>
<dbReference type="AlphaFoldDB" id="A0A2M7P024"/>
<gene>
    <name evidence="3" type="ORF">COZ13_09495</name>
</gene>
<dbReference type="SUPFAM" id="SSF56935">
    <property type="entry name" value="Porins"/>
    <property type="match status" value="1"/>
</dbReference>
<name>A0A2M7P024_9BACT</name>
<dbReference type="Gene3D" id="2.40.160.60">
    <property type="entry name" value="Outer membrane protein transport protein (OMPP1/FadL/TodX)"/>
    <property type="match status" value="1"/>
</dbReference>
<evidence type="ECO:0000313" key="3">
    <source>
        <dbReference type="EMBL" id="PIY18648.1"/>
    </source>
</evidence>
<accession>A0A2M7P024</accession>
<evidence type="ECO:0000259" key="2">
    <source>
        <dbReference type="PROSITE" id="PS51781"/>
    </source>
</evidence>
<feature type="region of interest" description="Disordered" evidence="1">
    <location>
        <begin position="328"/>
        <end position="348"/>
    </location>
</feature>
<evidence type="ECO:0000313" key="4">
    <source>
        <dbReference type="Proteomes" id="UP000231028"/>
    </source>
</evidence>